<proteinExistence type="predicted"/>
<organism evidence="1 2">
    <name type="scientific">Candidatus Pantoea symbiotica</name>
    <dbReference type="NCBI Taxonomy" id="1884370"/>
    <lineage>
        <taxon>Bacteria</taxon>
        <taxon>Pseudomonadati</taxon>
        <taxon>Pseudomonadota</taxon>
        <taxon>Gammaproteobacteria</taxon>
        <taxon>Enterobacterales</taxon>
        <taxon>Erwiniaceae</taxon>
        <taxon>Pantoea</taxon>
    </lineage>
</organism>
<keyword evidence="2" id="KW-1185">Reference proteome</keyword>
<dbReference type="EMBL" id="FOSD01000010">
    <property type="protein sequence ID" value="SFK79718.1"/>
    <property type="molecule type" value="Genomic_DNA"/>
</dbReference>
<name>A0A1I4CES6_9GAMM</name>
<sequence>MAMCRDLACEQAWRVSLSDVPSCFVVIVRISFVRQRNYYTLKTKSAFFTVKSVHLLTTEAPP</sequence>
<gene>
    <name evidence="1" type="ORF">SAMN05518863_11033</name>
</gene>
<comment type="caution">
    <text evidence="1">The sequence shown here is derived from an EMBL/GenBank/DDBJ whole genome shotgun (WGS) entry which is preliminary data.</text>
</comment>
<reference evidence="1 2" key="1">
    <citation type="submission" date="2016-10" db="EMBL/GenBank/DDBJ databases">
        <authorList>
            <person name="Varghese N."/>
            <person name="Submissions S."/>
        </authorList>
    </citation>
    <scope>NUCLEOTIDE SEQUENCE [LARGE SCALE GENOMIC DNA]</scope>
    <source>
        <strain evidence="1 2">YR512</strain>
    </source>
</reference>
<accession>A0A1I4CES6</accession>
<evidence type="ECO:0000313" key="1">
    <source>
        <dbReference type="EMBL" id="SFK79718.1"/>
    </source>
</evidence>
<protein>
    <submittedName>
        <fullName evidence="1">Uncharacterized protein</fullName>
    </submittedName>
</protein>
<evidence type="ECO:0000313" key="2">
    <source>
        <dbReference type="Proteomes" id="UP000198841"/>
    </source>
</evidence>
<dbReference type="Proteomes" id="UP000198841">
    <property type="component" value="Unassembled WGS sequence"/>
</dbReference>